<dbReference type="InterPro" id="IPR001229">
    <property type="entry name" value="Jacalin-like_lectin_dom"/>
</dbReference>
<dbReference type="PANTHER" id="PTHR47293">
    <property type="entry name" value="JACALIN-RELATED LECTIN 3"/>
    <property type="match status" value="1"/>
</dbReference>
<dbReference type="SUPFAM" id="SSF51101">
    <property type="entry name" value="Mannose-binding lectins"/>
    <property type="match status" value="1"/>
</dbReference>
<dbReference type="OrthoDB" id="581739at2759"/>
<evidence type="ECO:0000256" key="1">
    <source>
        <dbReference type="ARBA" id="ARBA00022734"/>
    </source>
</evidence>
<dbReference type="EMBL" id="NMUH01000083">
    <property type="protein sequence ID" value="MQL70945.1"/>
    <property type="molecule type" value="Genomic_DNA"/>
</dbReference>
<proteinExistence type="predicted"/>
<sequence length="208" mass="23193">MLIAMAPSRCRNHQVHGSNVYISTKSKGILIKIGPRGELYSTCEDWSEVLHGNIQHIFVTHGKAINSIQVAYEFDGQKALSHRHGRIGDASDCASASYTFTYISFDPWETLVAVSGYYGPVDETYFPAIRSLKFVTDRATYGPFGVEEGTHFSFRFDPRLTFAGFHGRSSFGYLRAIGVYARTDAKHHVEPLPSQQLPRALPALWSSS</sequence>
<comment type="caution">
    <text evidence="3">The sequence shown here is derived from an EMBL/GenBank/DDBJ whole genome shotgun (WGS) entry which is preliminary data.</text>
</comment>
<keyword evidence="1" id="KW-0430">Lectin</keyword>
<protein>
    <recommendedName>
        <fullName evidence="2">Jacalin-type lectin domain-containing protein</fullName>
    </recommendedName>
</protein>
<dbReference type="Proteomes" id="UP000652761">
    <property type="component" value="Unassembled WGS sequence"/>
</dbReference>
<name>A0A843TIU6_COLES</name>
<evidence type="ECO:0000259" key="2">
    <source>
        <dbReference type="PROSITE" id="PS51752"/>
    </source>
</evidence>
<dbReference type="InterPro" id="IPR033734">
    <property type="entry name" value="Jacalin-like_lectin_dom_plant"/>
</dbReference>
<dbReference type="PROSITE" id="PS51752">
    <property type="entry name" value="JACALIN_LECTIN"/>
    <property type="match status" value="1"/>
</dbReference>
<dbReference type="SMART" id="SM00915">
    <property type="entry name" value="Jacalin"/>
    <property type="match status" value="1"/>
</dbReference>
<dbReference type="PANTHER" id="PTHR47293:SF15">
    <property type="entry name" value="JACALIN-RELATED LECTIN 19"/>
    <property type="match status" value="1"/>
</dbReference>
<dbReference type="InterPro" id="IPR036404">
    <property type="entry name" value="Jacalin-like_lectin_dom_sf"/>
</dbReference>
<dbReference type="Pfam" id="PF01419">
    <property type="entry name" value="Jacalin"/>
    <property type="match status" value="1"/>
</dbReference>
<dbReference type="Gene3D" id="2.100.10.30">
    <property type="entry name" value="Jacalin-like lectin domain"/>
    <property type="match status" value="1"/>
</dbReference>
<dbReference type="CDD" id="cd09612">
    <property type="entry name" value="Jacalin"/>
    <property type="match status" value="1"/>
</dbReference>
<evidence type="ECO:0000313" key="4">
    <source>
        <dbReference type="Proteomes" id="UP000652761"/>
    </source>
</evidence>
<organism evidence="3 4">
    <name type="scientific">Colocasia esculenta</name>
    <name type="common">Wild taro</name>
    <name type="synonym">Arum esculentum</name>
    <dbReference type="NCBI Taxonomy" id="4460"/>
    <lineage>
        <taxon>Eukaryota</taxon>
        <taxon>Viridiplantae</taxon>
        <taxon>Streptophyta</taxon>
        <taxon>Embryophyta</taxon>
        <taxon>Tracheophyta</taxon>
        <taxon>Spermatophyta</taxon>
        <taxon>Magnoliopsida</taxon>
        <taxon>Liliopsida</taxon>
        <taxon>Araceae</taxon>
        <taxon>Aroideae</taxon>
        <taxon>Colocasieae</taxon>
        <taxon>Colocasia</taxon>
    </lineage>
</organism>
<accession>A0A843TIU6</accession>
<gene>
    <name evidence="3" type="ORF">Taro_003239</name>
</gene>
<dbReference type="GO" id="GO:0030246">
    <property type="term" value="F:carbohydrate binding"/>
    <property type="evidence" value="ECO:0007669"/>
    <property type="project" value="UniProtKB-KW"/>
</dbReference>
<keyword evidence="4" id="KW-1185">Reference proteome</keyword>
<feature type="domain" description="Jacalin-type lectin" evidence="2">
    <location>
        <begin position="30"/>
        <end position="183"/>
    </location>
</feature>
<evidence type="ECO:0000313" key="3">
    <source>
        <dbReference type="EMBL" id="MQL70945.1"/>
    </source>
</evidence>
<dbReference type="AlphaFoldDB" id="A0A843TIU6"/>
<reference evidence="3" key="1">
    <citation type="submission" date="2017-07" db="EMBL/GenBank/DDBJ databases">
        <title>Taro Niue Genome Assembly and Annotation.</title>
        <authorList>
            <person name="Atibalentja N."/>
            <person name="Keating K."/>
            <person name="Fields C.J."/>
        </authorList>
    </citation>
    <scope>NUCLEOTIDE SEQUENCE</scope>
    <source>
        <strain evidence="3">Niue_2</strain>
        <tissue evidence="3">Leaf</tissue>
    </source>
</reference>